<evidence type="ECO:0000256" key="1">
    <source>
        <dbReference type="ARBA" id="ARBA00002000"/>
    </source>
</evidence>
<reference evidence="14" key="1">
    <citation type="journal article" date="2020" name="Ecol. Evol.">
        <title>Genome structure and content of the rice root-knot nematode (Meloidogyne graminicola).</title>
        <authorList>
            <person name="Phan N.T."/>
            <person name="Danchin E.G.J."/>
            <person name="Klopp C."/>
            <person name="Perfus-Barbeoch L."/>
            <person name="Kozlowski D.K."/>
            <person name="Koutsovoulos G.D."/>
            <person name="Lopez-Roques C."/>
            <person name="Bouchez O."/>
            <person name="Zahm M."/>
            <person name="Besnard G."/>
            <person name="Bellafiore S."/>
        </authorList>
    </citation>
    <scope>NUCLEOTIDE SEQUENCE</scope>
    <source>
        <strain evidence="14">VN-18</strain>
    </source>
</reference>
<dbReference type="Gene3D" id="1.10.10.10">
    <property type="entry name" value="Winged helix-like DNA-binding domain superfamily/Winged helix DNA-binding domain"/>
    <property type="match status" value="2"/>
</dbReference>
<dbReference type="GO" id="GO:0005634">
    <property type="term" value="C:nucleus"/>
    <property type="evidence" value="ECO:0007669"/>
    <property type="project" value="UniProtKB-SubCell"/>
</dbReference>
<sequence>MDRLTWYQSGESMEEILCQAGSVGIYDGDVKQSSFEQGTVSLTYQRVIWADSNDPDCRLMLHHSLVQRIEKQNKSMFGKGAKIVVSVRPVPTDHPQGPILTRNNHSLRFVFRSGGEEDFFKRYMDALSKQMWQRASSSSSSASSLRTIGTQHINISNPGTIPHSSLMTTHQANNMGIRNVGILGIEKKLAEQHQRTHEHISEAFEDMSKLMDQAREMVNLSRNIAERIRQKKGEITDDETIRLKSYLLSLGVADPVTKSVFGAGAVFFERLAQELTNVLYKPLQECGGTMTLADAYCRWNRARGLELVSPEDLLNACNKLEKINSPIFLYTFANGVQVLQLCSLSMEKLTDEILEVVNTLTDNGRSPTGFSAAHLAKHSGISLVLASERLHMAEEQGKLCRDDTIQGLFFYPNNFSLLENSEENNKEKKMARRYDTRTTIFSPEGRLYQVEYALEAISQAGTCLGVRTNDGIFLVAEKRVTDKLLDSEVIREKIFKISKNVFCAVAGITSDANVLVEKLRVIAATHKTNYDDDIPIEQLVAILADFKQKYTQVGGKRPFGVSFLYAGWDIHHGFQLYQSDPSGNYSGWFATCIGKNQQAAVSQFKQEKLDSVENMSFEDAKKLIMKVLSKTLDKKPSVERLEVAELRMVNGNVVMRFLPTEEVQALIDANEEAGTPAV</sequence>
<dbReference type="Pfam" id="PF00227">
    <property type="entry name" value="Proteasome"/>
    <property type="match status" value="1"/>
</dbReference>
<evidence type="ECO:0000256" key="8">
    <source>
        <dbReference type="ARBA" id="ARBA00022942"/>
    </source>
</evidence>
<dbReference type="EMBL" id="JABEBT010000015">
    <property type="protein sequence ID" value="KAF7638047.1"/>
    <property type="molecule type" value="Genomic_DNA"/>
</dbReference>
<keyword evidence="8 11" id="KW-0647">Proteasome</keyword>
<evidence type="ECO:0000256" key="10">
    <source>
        <dbReference type="ARBA" id="ARBA00030114"/>
    </source>
</evidence>
<keyword evidence="7 12" id="KW-0653">Protein transport</keyword>
<dbReference type="InterPro" id="IPR000426">
    <property type="entry name" value="Proteasome_asu_N"/>
</dbReference>
<dbReference type="FunFam" id="1.10.10.10:FF:000416">
    <property type="entry name" value="Vacuolar protein-sorting-associated protein 36"/>
    <property type="match status" value="1"/>
</dbReference>
<gene>
    <name evidence="14" type="ORF">Mgra_00002500</name>
</gene>
<dbReference type="InterPro" id="IPR036390">
    <property type="entry name" value="WH_DNA-bd_sf"/>
</dbReference>
<evidence type="ECO:0000256" key="4">
    <source>
        <dbReference type="ARBA" id="ARBA00017953"/>
    </source>
</evidence>
<dbReference type="Gene3D" id="6.10.140.260">
    <property type="match status" value="1"/>
</dbReference>
<name>A0A8S9ZWQ2_9BILA</name>
<keyword evidence="12" id="KW-0967">Endosome</keyword>
<evidence type="ECO:0000256" key="6">
    <source>
        <dbReference type="ARBA" id="ARBA00022490"/>
    </source>
</evidence>
<dbReference type="GO" id="GO:0043328">
    <property type="term" value="P:protein transport to vacuole involved in ubiquitin-dependent protein catabolic process via the multivesicular body sorting pathway"/>
    <property type="evidence" value="ECO:0007669"/>
    <property type="project" value="UniProtKB-UniRule"/>
</dbReference>
<dbReference type="InterPro" id="IPR001353">
    <property type="entry name" value="Proteasome_sua/b"/>
</dbReference>
<dbReference type="FunFam" id="3.60.20.10:FF:000031">
    <property type="entry name" value="Proteasome subunit alpha type"/>
    <property type="match status" value="1"/>
</dbReference>
<dbReference type="InterPro" id="IPR021648">
    <property type="entry name" value="GLUE_dom"/>
</dbReference>
<keyword evidence="6 12" id="KW-0963">Cytoplasm</keyword>
<dbReference type="PROSITE" id="PS00388">
    <property type="entry name" value="PROTEASOME_ALPHA_1"/>
    <property type="match status" value="1"/>
</dbReference>
<dbReference type="SMART" id="SM00948">
    <property type="entry name" value="Proteasome_A_N"/>
    <property type="match status" value="1"/>
</dbReference>
<comment type="subcellular location">
    <subcellularLocation>
        <location evidence="12">Cytoplasm</location>
    </subcellularLocation>
    <subcellularLocation>
        <location evidence="12">Endosome</location>
    </subcellularLocation>
    <subcellularLocation>
        <location evidence="2">Nucleus</location>
    </subcellularLocation>
</comment>
<evidence type="ECO:0000259" key="13">
    <source>
        <dbReference type="PROSITE" id="PS51495"/>
    </source>
</evidence>
<comment type="function">
    <text evidence="12">Component of the ESCRT-II complex (endosomal sorting complex required for transport II), which is required for multivesicular body (MVB) formation and sorting of endosomal cargo proteins into MVBs.</text>
</comment>
<dbReference type="InterPro" id="IPR036388">
    <property type="entry name" value="WH-like_DNA-bd_sf"/>
</dbReference>
<keyword evidence="15" id="KW-1185">Reference proteome</keyword>
<dbReference type="Pfam" id="PF11605">
    <property type="entry name" value="Vps36_ESCRT-II"/>
    <property type="match status" value="1"/>
</dbReference>
<dbReference type="InterPro" id="IPR029055">
    <property type="entry name" value="Ntn_hydrolases_N"/>
</dbReference>
<comment type="subunit">
    <text evidence="12">Component of the endosomal sorting complex required for transport II (ESCRT-II).</text>
</comment>
<comment type="function">
    <text evidence="1">The proteasome is a multicatalytic proteinase complex which is characterized by its ability to cleave peptides with Arg, Phe, Tyr, Leu, and Glu adjacent to the leaving group at neutral or slightly basic pH. The proteasome has an ATP-dependent proteolytic activity.</text>
</comment>
<dbReference type="Proteomes" id="UP000605970">
    <property type="component" value="Unassembled WGS sequence"/>
</dbReference>
<dbReference type="Pfam" id="PF10584">
    <property type="entry name" value="Proteasome_A_N"/>
    <property type="match status" value="1"/>
</dbReference>
<dbReference type="Gene3D" id="3.60.20.10">
    <property type="entry name" value="Glutamine Phosphoribosylpyrophosphate, subunit 1, domain 1"/>
    <property type="match status" value="1"/>
</dbReference>
<evidence type="ECO:0000313" key="15">
    <source>
        <dbReference type="Proteomes" id="UP000605970"/>
    </source>
</evidence>
<dbReference type="InterPro" id="IPR040608">
    <property type="entry name" value="Snf8/Vps36"/>
</dbReference>
<proteinExistence type="inferred from homology"/>
<dbReference type="InterPro" id="IPR023332">
    <property type="entry name" value="Proteasome_alpha-type"/>
</dbReference>
<dbReference type="PANTHER" id="PTHR13128:SF12">
    <property type="entry name" value="VACUOLAR PROTEIN-SORTING-ASSOCIATED PROTEIN 36"/>
    <property type="match status" value="1"/>
</dbReference>
<evidence type="ECO:0000256" key="3">
    <source>
        <dbReference type="ARBA" id="ARBA00009697"/>
    </source>
</evidence>
<dbReference type="PANTHER" id="PTHR13128">
    <property type="entry name" value="VACUOLAR PROTEIN-SORTING-ASSOCIATED PROTEIN 36"/>
    <property type="match status" value="1"/>
</dbReference>
<protein>
    <recommendedName>
        <fullName evidence="4 12">Vacuolar protein-sorting-associated protein 36</fullName>
    </recommendedName>
    <alternativeName>
        <fullName evidence="10 12">ESCRT-II complex subunit VPS36</fullName>
    </alternativeName>
</protein>
<evidence type="ECO:0000256" key="2">
    <source>
        <dbReference type="ARBA" id="ARBA00004123"/>
    </source>
</evidence>
<keyword evidence="5 12" id="KW-0813">Transport</keyword>
<dbReference type="GO" id="GO:0043130">
    <property type="term" value="F:ubiquitin binding"/>
    <property type="evidence" value="ECO:0007669"/>
    <property type="project" value="UniProtKB-UniRule"/>
</dbReference>
<comment type="similarity">
    <text evidence="3 12">Belongs to the VPS36 family.</text>
</comment>
<dbReference type="GO" id="GO:0031902">
    <property type="term" value="C:late endosome membrane"/>
    <property type="evidence" value="ECO:0007669"/>
    <property type="project" value="UniProtKB-UniRule"/>
</dbReference>
<dbReference type="PROSITE" id="PS51495">
    <property type="entry name" value="GLUE"/>
    <property type="match status" value="1"/>
</dbReference>
<evidence type="ECO:0000256" key="11">
    <source>
        <dbReference type="PROSITE-ProRule" id="PRU00808"/>
    </source>
</evidence>
<dbReference type="SUPFAM" id="SSF50729">
    <property type="entry name" value="PH domain-like"/>
    <property type="match status" value="1"/>
</dbReference>
<dbReference type="GO" id="GO:0019773">
    <property type="term" value="C:proteasome core complex, alpha-subunit complex"/>
    <property type="evidence" value="ECO:0007669"/>
    <property type="project" value="UniProtKB-UniRule"/>
</dbReference>
<dbReference type="GO" id="GO:0000814">
    <property type="term" value="C:ESCRT II complex"/>
    <property type="evidence" value="ECO:0007669"/>
    <property type="project" value="UniProtKB-UniRule"/>
</dbReference>
<feature type="domain" description="GLUE N-terminal" evidence="13">
    <location>
        <begin position="1"/>
        <end position="139"/>
    </location>
</feature>
<dbReference type="OrthoDB" id="271448at2759"/>
<evidence type="ECO:0000256" key="9">
    <source>
        <dbReference type="ARBA" id="ARBA00023242"/>
    </source>
</evidence>
<evidence type="ECO:0000313" key="14">
    <source>
        <dbReference type="EMBL" id="KAF7638047.1"/>
    </source>
</evidence>
<accession>A0A8S9ZWQ2</accession>
<dbReference type="PROSITE" id="PS51475">
    <property type="entry name" value="PROTEASOME_ALPHA_2"/>
    <property type="match status" value="1"/>
</dbReference>
<comment type="similarity">
    <text evidence="11">Belongs to the peptidase T1A family.</text>
</comment>
<organism evidence="14 15">
    <name type="scientific">Meloidogyne graminicola</name>
    <dbReference type="NCBI Taxonomy" id="189291"/>
    <lineage>
        <taxon>Eukaryota</taxon>
        <taxon>Metazoa</taxon>
        <taxon>Ecdysozoa</taxon>
        <taxon>Nematoda</taxon>
        <taxon>Chromadorea</taxon>
        <taxon>Rhabditida</taxon>
        <taxon>Tylenchina</taxon>
        <taxon>Tylenchomorpha</taxon>
        <taxon>Tylenchoidea</taxon>
        <taxon>Meloidogynidae</taxon>
        <taxon>Meloidogyninae</taxon>
        <taxon>Meloidogyne</taxon>
    </lineage>
</organism>
<evidence type="ECO:0000256" key="12">
    <source>
        <dbReference type="RuleBase" id="RU367095"/>
    </source>
</evidence>
<evidence type="ECO:0000256" key="5">
    <source>
        <dbReference type="ARBA" id="ARBA00022448"/>
    </source>
</evidence>
<dbReference type="NCBIfam" id="NF003075">
    <property type="entry name" value="PRK03996.1"/>
    <property type="match status" value="1"/>
</dbReference>
<dbReference type="Gene3D" id="2.30.29.30">
    <property type="entry name" value="Pleckstrin-homology domain (PH domain)/Phosphotyrosine-binding domain (PTB)"/>
    <property type="match status" value="1"/>
</dbReference>
<dbReference type="AlphaFoldDB" id="A0A8S9ZWQ2"/>
<dbReference type="InterPro" id="IPR037855">
    <property type="entry name" value="Vps36"/>
</dbReference>
<dbReference type="InterPro" id="IPR011993">
    <property type="entry name" value="PH-like_dom_sf"/>
</dbReference>
<evidence type="ECO:0000256" key="7">
    <source>
        <dbReference type="ARBA" id="ARBA00022927"/>
    </source>
</evidence>
<dbReference type="SUPFAM" id="SSF46785">
    <property type="entry name" value="Winged helix' DNA-binding domain"/>
    <property type="match status" value="2"/>
</dbReference>
<comment type="caution">
    <text evidence="14">The sequence shown here is derived from an EMBL/GenBank/DDBJ whole genome shotgun (WGS) entry which is preliminary data.</text>
</comment>
<dbReference type="GO" id="GO:0032266">
    <property type="term" value="F:phosphatidylinositol-3-phosphate binding"/>
    <property type="evidence" value="ECO:0007669"/>
    <property type="project" value="UniProtKB-UniRule"/>
</dbReference>
<keyword evidence="9" id="KW-0539">Nucleus</keyword>
<dbReference type="SUPFAM" id="SSF56235">
    <property type="entry name" value="N-terminal nucleophile aminohydrolases (Ntn hydrolases)"/>
    <property type="match status" value="1"/>
</dbReference>
<dbReference type="FunFam" id="2.30.29.30:FF:000600">
    <property type="entry name" value="CRE-TAG-318 protein"/>
    <property type="match status" value="1"/>
</dbReference>
<dbReference type="Pfam" id="PF04157">
    <property type="entry name" value="EAP30"/>
    <property type="match status" value="1"/>
</dbReference>